<dbReference type="InterPro" id="IPR002110">
    <property type="entry name" value="Ankyrin_rpt"/>
</dbReference>
<name>A0ABD3ET83_9STRA</name>
<evidence type="ECO:0000313" key="2">
    <source>
        <dbReference type="Proteomes" id="UP001632037"/>
    </source>
</evidence>
<dbReference type="SUPFAM" id="SSF48403">
    <property type="entry name" value="Ankyrin repeat"/>
    <property type="match status" value="1"/>
</dbReference>
<evidence type="ECO:0000313" key="1">
    <source>
        <dbReference type="EMBL" id="KAL3657633.1"/>
    </source>
</evidence>
<comment type="caution">
    <text evidence="1">The sequence shown here is derived from an EMBL/GenBank/DDBJ whole genome shotgun (WGS) entry which is preliminary data.</text>
</comment>
<sequence>MELRVVAFLLRYQPYIAAPPELGREISRFLGPSSNLALSEACVYSSTALLDWIWESSCSSIAERLQRWSLNNFLRCDNHYYKWQFAKGMEFVARDGNMDILEWFFKHFQGCVVSVDIVELAAENGHLDVLIYLQEHAVARECYSEAPVNWTGPGHCVCWEGHSLHRACRNGHGHVVRWLLEYRPHGLTVRMKETLIRAALNAGLVGLAQFFLPAARHIADYVNEYSHPQALEVAITSGHLTLNQNSAVVAIRNLAKAGRLDLIKRVPETIPWFDRVLVSGDCLCQWRLAIQEAIRRSDMHMIRWFLKHPIGQALLAEAKMMKYSLGFASAAANTAILQYLNDEDLLADDYEDGLVHAVHNGRLEAVKWLLSHVTNFPKLKQYNLMDVAAKLGYLDILQFFHGSTLSKERGGLRQIRLKGCSTEAMDYAAANGHLEVVQWLHMNRSEGCTTKAMNSAAKEGHLEVVKWLYRNRSEGCTFKALEKAIGHGQLRVACWLRTHYPEHVPAMVGKHICSERALEILLFLHVNHPHVVTMRFCANMKRDDNSGSCLFVSEWMEAHCSDD</sequence>
<dbReference type="Pfam" id="PF13637">
    <property type="entry name" value="Ank_4"/>
    <property type="match status" value="1"/>
</dbReference>
<dbReference type="PANTHER" id="PTHR46586">
    <property type="entry name" value="ANKYRIN REPEAT-CONTAINING PROTEIN"/>
    <property type="match status" value="1"/>
</dbReference>
<protein>
    <recommendedName>
        <fullName evidence="3">Ankyrin repeat-containing domain</fullName>
    </recommendedName>
</protein>
<keyword evidence="2" id="KW-1185">Reference proteome</keyword>
<organism evidence="1 2">
    <name type="scientific">Phytophthora oleae</name>
    <dbReference type="NCBI Taxonomy" id="2107226"/>
    <lineage>
        <taxon>Eukaryota</taxon>
        <taxon>Sar</taxon>
        <taxon>Stramenopiles</taxon>
        <taxon>Oomycota</taxon>
        <taxon>Peronosporomycetes</taxon>
        <taxon>Peronosporales</taxon>
        <taxon>Peronosporaceae</taxon>
        <taxon>Phytophthora</taxon>
    </lineage>
</organism>
<dbReference type="SMART" id="SM00248">
    <property type="entry name" value="ANK"/>
    <property type="match status" value="5"/>
</dbReference>
<reference evidence="1 2" key="1">
    <citation type="submission" date="2024-09" db="EMBL/GenBank/DDBJ databases">
        <title>Genome sequencing and assembly of Phytophthora oleae, isolate VK10A, causative agent of rot of olive drupes.</title>
        <authorList>
            <person name="Conti Taguali S."/>
            <person name="Riolo M."/>
            <person name="La Spada F."/>
            <person name="Cacciola S.O."/>
            <person name="Dionisio G."/>
        </authorList>
    </citation>
    <scope>NUCLEOTIDE SEQUENCE [LARGE SCALE GENOMIC DNA]</scope>
    <source>
        <strain evidence="1 2">VK10A</strain>
    </source>
</reference>
<dbReference type="Gene3D" id="1.25.40.20">
    <property type="entry name" value="Ankyrin repeat-containing domain"/>
    <property type="match status" value="3"/>
</dbReference>
<accession>A0ABD3ET83</accession>
<dbReference type="EMBL" id="JBIMZQ010000062">
    <property type="protein sequence ID" value="KAL3657633.1"/>
    <property type="molecule type" value="Genomic_DNA"/>
</dbReference>
<dbReference type="AlphaFoldDB" id="A0ABD3ET83"/>
<gene>
    <name evidence="1" type="ORF">V7S43_017436</name>
</gene>
<dbReference type="InterPro" id="IPR052050">
    <property type="entry name" value="SecEffector_AnkRepeat"/>
</dbReference>
<dbReference type="InterPro" id="IPR036770">
    <property type="entry name" value="Ankyrin_rpt-contain_sf"/>
</dbReference>
<proteinExistence type="predicted"/>
<evidence type="ECO:0008006" key="3">
    <source>
        <dbReference type="Google" id="ProtNLM"/>
    </source>
</evidence>
<dbReference type="Proteomes" id="UP001632037">
    <property type="component" value="Unassembled WGS sequence"/>
</dbReference>
<dbReference type="PANTHER" id="PTHR46586:SF3">
    <property type="entry name" value="ANKYRIN REPEAT-CONTAINING PROTEIN"/>
    <property type="match status" value="1"/>
</dbReference>